<dbReference type="Proteomes" id="UP001597111">
    <property type="component" value="Unassembled WGS sequence"/>
</dbReference>
<name>A0ABD6B543_9EURY</name>
<dbReference type="EMBL" id="JBHUDH010000012">
    <property type="protein sequence ID" value="MFD1525035.1"/>
    <property type="molecule type" value="Genomic_DNA"/>
</dbReference>
<accession>A0ABD6B543</accession>
<keyword evidence="2" id="KW-1185">Reference proteome</keyword>
<dbReference type="AlphaFoldDB" id="A0ABD6B543"/>
<sequence length="45" mass="5225">MATRQRANTVVAEQLQEALDAAECPEVRYHIRESMQLLHLDDEEN</sequence>
<dbReference type="RefSeq" id="WP_379733306.1">
    <property type="nucleotide sequence ID" value="NZ_JBHSWZ010000643.1"/>
</dbReference>
<comment type="caution">
    <text evidence="1">The sequence shown here is derived from an EMBL/GenBank/DDBJ whole genome shotgun (WGS) entry which is preliminary data.</text>
</comment>
<protein>
    <submittedName>
        <fullName evidence="1">Uncharacterized protein</fullName>
    </submittedName>
</protein>
<proteinExistence type="predicted"/>
<evidence type="ECO:0000313" key="1">
    <source>
        <dbReference type="EMBL" id="MFD1525035.1"/>
    </source>
</evidence>
<evidence type="ECO:0000313" key="2">
    <source>
        <dbReference type="Proteomes" id="UP001597111"/>
    </source>
</evidence>
<reference evidence="1 2" key="1">
    <citation type="journal article" date="2019" name="Int. J. Syst. Evol. Microbiol.">
        <title>The Global Catalogue of Microorganisms (GCM) 10K type strain sequencing project: providing services to taxonomists for standard genome sequencing and annotation.</title>
        <authorList>
            <consortium name="The Broad Institute Genomics Platform"/>
            <consortium name="The Broad Institute Genome Sequencing Center for Infectious Disease"/>
            <person name="Wu L."/>
            <person name="Ma J."/>
        </authorList>
    </citation>
    <scope>NUCLEOTIDE SEQUENCE [LARGE SCALE GENOMIC DNA]</scope>
    <source>
        <strain evidence="1 2">CGMCC 1.12285</strain>
    </source>
</reference>
<organism evidence="1 2">
    <name type="scientific">Halolamina salina</name>
    <dbReference type="NCBI Taxonomy" id="1220023"/>
    <lineage>
        <taxon>Archaea</taxon>
        <taxon>Methanobacteriati</taxon>
        <taxon>Methanobacteriota</taxon>
        <taxon>Stenosarchaea group</taxon>
        <taxon>Halobacteria</taxon>
        <taxon>Halobacteriales</taxon>
        <taxon>Haloferacaceae</taxon>
    </lineage>
</organism>
<gene>
    <name evidence="1" type="ORF">ACFR9S_01785</name>
</gene>